<dbReference type="SMART" id="SM00355">
    <property type="entry name" value="ZnF_C2H2"/>
    <property type="match status" value="2"/>
</dbReference>
<keyword evidence="5" id="KW-0862">Zinc</keyword>
<evidence type="ECO:0000256" key="7">
    <source>
        <dbReference type="PROSITE-ProRule" id="PRU00042"/>
    </source>
</evidence>
<gene>
    <name evidence="10" type="ORF">TAPDE_000530</name>
</gene>
<sequence length="327" mass="36501">MAEPQMGHNMLDTPESQYLQLQSRISRSNEKKFICNYLPDCKAAFSRQEHLQRHIRKHTGERPFSCGCGRTFTRLDNLRQHAQTVHSGTEMARISDEQNAIAAATKMRPTPNSPPPRVDGGSDTDPYPRPTMKLPKSTSRPSTRDPSLERLTPPARIPTPPIVQSEVQMPNPYQTMSFVPTTLDTHVDSSTYHPPTHSYPAFRNAMSSYTNNNYHSSLQHSDVESSVGSQPISSLVKRRAPKNDFVYTGGHMMHSPGTINSVGTDFDFARNTSDTTPDEGEQMSEYINNGLEPKEERTPSALDKDRIGSEGLEAMTLLSELAAARRD</sequence>
<evidence type="ECO:0000313" key="11">
    <source>
        <dbReference type="Proteomes" id="UP000013776"/>
    </source>
</evidence>
<name>R4X6Q7_TAPDE</name>
<dbReference type="Gene3D" id="3.30.160.60">
    <property type="entry name" value="Classic Zinc Finger"/>
    <property type="match status" value="2"/>
</dbReference>
<dbReference type="GO" id="GO:0000981">
    <property type="term" value="F:DNA-binding transcription factor activity, RNA polymerase II-specific"/>
    <property type="evidence" value="ECO:0007669"/>
    <property type="project" value="InterPro"/>
</dbReference>
<dbReference type="GO" id="GO:0000785">
    <property type="term" value="C:chromatin"/>
    <property type="evidence" value="ECO:0007669"/>
    <property type="project" value="TreeGrafter"/>
</dbReference>
<keyword evidence="3" id="KW-0677">Repeat</keyword>
<dbReference type="GO" id="GO:0008270">
    <property type="term" value="F:zinc ion binding"/>
    <property type="evidence" value="ECO:0007669"/>
    <property type="project" value="UniProtKB-KW"/>
</dbReference>
<dbReference type="EMBL" id="CAHR02000018">
    <property type="protein sequence ID" value="CCG80881.1"/>
    <property type="molecule type" value="Genomic_DNA"/>
</dbReference>
<dbReference type="GO" id="GO:0000978">
    <property type="term" value="F:RNA polymerase II cis-regulatory region sequence-specific DNA binding"/>
    <property type="evidence" value="ECO:0007669"/>
    <property type="project" value="InterPro"/>
</dbReference>
<evidence type="ECO:0000256" key="4">
    <source>
        <dbReference type="ARBA" id="ARBA00022771"/>
    </source>
</evidence>
<dbReference type="PANTHER" id="PTHR40626">
    <property type="entry name" value="MIP31509P"/>
    <property type="match status" value="1"/>
</dbReference>
<dbReference type="SUPFAM" id="SSF57667">
    <property type="entry name" value="beta-beta-alpha zinc fingers"/>
    <property type="match status" value="1"/>
</dbReference>
<dbReference type="PANTHER" id="PTHR40626:SF11">
    <property type="entry name" value="ZINC FINGER PROTEIN YPR022C"/>
    <property type="match status" value="1"/>
</dbReference>
<keyword evidence="6" id="KW-0539">Nucleus</keyword>
<dbReference type="Proteomes" id="UP000013776">
    <property type="component" value="Unassembled WGS sequence"/>
</dbReference>
<feature type="compositionally biased region" description="Basic and acidic residues" evidence="8">
    <location>
        <begin position="292"/>
        <end position="308"/>
    </location>
</feature>
<dbReference type="GO" id="GO:0005634">
    <property type="term" value="C:nucleus"/>
    <property type="evidence" value="ECO:0007669"/>
    <property type="project" value="UniProtKB-SubCell"/>
</dbReference>
<evidence type="ECO:0000256" key="8">
    <source>
        <dbReference type="SAM" id="MobiDB-lite"/>
    </source>
</evidence>
<evidence type="ECO:0000313" key="10">
    <source>
        <dbReference type="EMBL" id="CCG80881.1"/>
    </source>
</evidence>
<evidence type="ECO:0000256" key="5">
    <source>
        <dbReference type="ARBA" id="ARBA00022833"/>
    </source>
</evidence>
<dbReference type="InterPro" id="IPR036236">
    <property type="entry name" value="Znf_C2H2_sf"/>
</dbReference>
<feature type="region of interest" description="Disordered" evidence="8">
    <location>
        <begin position="105"/>
        <end position="162"/>
    </location>
</feature>
<keyword evidence="2" id="KW-0479">Metal-binding</keyword>
<comment type="caution">
    <text evidence="10">The sequence shown here is derived from an EMBL/GenBank/DDBJ whole genome shotgun (WGS) entry which is preliminary data.</text>
</comment>
<keyword evidence="4 7" id="KW-0863">Zinc-finger</keyword>
<feature type="region of interest" description="Disordered" evidence="8">
    <location>
        <begin position="272"/>
        <end position="308"/>
    </location>
</feature>
<evidence type="ECO:0000256" key="3">
    <source>
        <dbReference type="ARBA" id="ARBA00022737"/>
    </source>
</evidence>
<dbReference type="STRING" id="1097556.R4X6Q7"/>
<dbReference type="FunFam" id="3.30.160.60:FF:002343">
    <property type="entry name" value="Zinc finger protein 33A"/>
    <property type="match status" value="1"/>
</dbReference>
<evidence type="ECO:0000256" key="6">
    <source>
        <dbReference type="ARBA" id="ARBA00023242"/>
    </source>
</evidence>
<feature type="domain" description="C2H2-type" evidence="9">
    <location>
        <begin position="64"/>
        <end position="91"/>
    </location>
</feature>
<evidence type="ECO:0000259" key="9">
    <source>
        <dbReference type="PROSITE" id="PS50157"/>
    </source>
</evidence>
<dbReference type="eggNOG" id="KOG1721">
    <property type="taxonomic scope" value="Eukaryota"/>
</dbReference>
<reference evidence="10 11" key="1">
    <citation type="journal article" date="2013" name="MBio">
        <title>Genome sequencing of the plant pathogen Taphrina deformans, the causal agent of peach leaf curl.</title>
        <authorList>
            <person name="Cisse O.H."/>
            <person name="Almeida J.M.G.C.F."/>
            <person name="Fonseca A."/>
            <person name="Kumar A.A."/>
            <person name="Salojaervi J."/>
            <person name="Overmyer K."/>
            <person name="Hauser P.M."/>
            <person name="Pagni M."/>
        </authorList>
    </citation>
    <scope>NUCLEOTIDE SEQUENCE [LARGE SCALE GENOMIC DNA]</scope>
    <source>
        <strain evidence="11">PYCC 5710 / ATCC 11124 / CBS 356.35 / IMI 108563 / JCM 9778 / NBRC 8474</strain>
    </source>
</reference>
<dbReference type="VEuPathDB" id="FungiDB:TAPDE_000530"/>
<protein>
    <recommendedName>
        <fullName evidence="9">C2H2-type domain-containing protein</fullName>
    </recommendedName>
</protein>
<dbReference type="AlphaFoldDB" id="R4X6Q7"/>
<dbReference type="OrthoDB" id="654211at2759"/>
<dbReference type="PROSITE" id="PS50157">
    <property type="entry name" value="ZINC_FINGER_C2H2_2"/>
    <property type="match status" value="2"/>
</dbReference>
<dbReference type="InterPro" id="IPR051059">
    <property type="entry name" value="VerF-like"/>
</dbReference>
<organism evidence="10 11">
    <name type="scientific">Taphrina deformans (strain PYCC 5710 / ATCC 11124 / CBS 356.35 / IMI 108563 / JCM 9778 / NBRC 8474)</name>
    <name type="common">Peach leaf curl fungus</name>
    <name type="synonym">Lalaria deformans</name>
    <dbReference type="NCBI Taxonomy" id="1097556"/>
    <lineage>
        <taxon>Eukaryota</taxon>
        <taxon>Fungi</taxon>
        <taxon>Dikarya</taxon>
        <taxon>Ascomycota</taxon>
        <taxon>Taphrinomycotina</taxon>
        <taxon>Taphrinomycetes</taxon>
        <taxon>Taphrinales</taxon>
        <taxon>Taphrinaceae</taxon>
        <taxon>Taphrina</taxon>
    </lineage>
</organism>
<comment type="subcellular location">
    <subcellularLocation>
        <location evidence="1">Nucleus</location>
    </subcellularLocation>
</comment>
<evidence type="ECO:0000256" key="2">
    <source>
        <dbReference type="ARBA" id="ARBA00022723"/>
    </source>
</evidence>
<keyword evidence="11" id="KW-1185">Reference proteome</keyword>
<proteinExistence type="predicted"/>
<feature type="domain" description="C2H2-type" evidence="9">
    <location>
        <begin position="33"/>
        <end position="63"/>
    </location>
</feature>
<accession>R4X6Q7</accession>
<evidence type="ECO:0000256" key="1">
    <source>
        <dbReference type="ARBA" id="ARBA00004123"/>
    </source>
</evidence>
<dbReference type="InterPro" id="IPR013087">
    <property type="entry name" value="Znf_C2H2_type"/>
</dbReference>
<dbReference type="Pfam" id="PF00096">
    <property type="entry name" value="zf-C2H2"/>
    <property type="match status" value="2"/>
</dbReference>